<feature type="domain" description="YTH" evidence="4">
    <location>
        <begin position="448"/>
        <end position="647"/>
    </location>
</feature>
<dbReference type="GO" id="GO:0000381">
    <property type="term" value="P:regulation of alternative mRNA splicing, via spliceosome"/>
    <property type="evidence" value="ECO:0007669"/>
    <property type="project" value="TreeGrafter"/>
</dbReference>
<dbReference type="GeneID" id="54576522"/>
<feature type="region of interest" description="Disordered" evidence="2">
    <location>
        <begin position="652"/>
        <end position="673"/>
    </location>
</feature>
<proteinExistence type="predicted"/>
<dbReference type="OrthoDB" id="306690at2759"/>
<sequence length="673" mass="72738">MAFVWVQQWIALPIILEDQMGDLPTGSGSQPLDIMTAGLAHDEHQGHSNPTPSNVKSPSSNTPFYSQLSSIPQGQFHPDLRSPAHPTSPPYPAQEQSSLNMGAMAGALPEYAPIDAVQGNPQAPPQHGQRQLSGASTSALVYQLQQNLQIPGPASASLPTHSPYGPGFGAGQYPQNFVPAQSSQHTNYAAFPTNQQRLAGPGSMQTPYQNFAQPSQYLYYPSPYGPQAQFQQAFPGQGAQGQAMFGRRQSLPSAHAPLAGHDVGMSQQEGGRMAPGGQGEPGTIGSIFGGPFMQAQGPASSIPRGPPRKPKQSGHALWVGNLPPGTTVVALKDHFSRDATRDIESLFLISKSNCAFVNYRTEAACTAAMHRFHDSRFNGVRLVCRLRRSSAPASGVPTGPSAMVGAQPGSGSPPRSPREAESETVQVDSETAPRKSGEDARTTSIASEKYFIVKSLTLQDLELSVRNGIWATQSHNEETLNKAYETAENVYLIFSANKSGEYFGYARMASPILEDDTQLLGSVPKPDNIMEATDVPKSIPTPATEWAPKGRIIDDSARGTIFWEAELTDEEPEEDHGEKEEQVDAETPAVAQSWGKPFKVEWVSTNRLPFYRTRGLRNPWNANREVKIARDGTELEPSVGERLIQMFHRLGPSSSAAPMMQPPQLGGPQMRPF</sequence>
<evidence type="ECO:0000256" key="1">
    <source>
        <dbReference type="PROSITE-ProRule" id="PRU00176"/>
    </source>
</evidence>
<dbReference type="RefSeq" id="XP_033690474.1">
    <property type="nucleotide sequence ID" value="XM_033823192.1"/>
</dbReference>
<evidence type="ECO:0000259" key="3">
    <source>
        <dbReference type="PROSITE" id="PS50102"/>
    </source>
</evidence>
<accession>A0A6A6J0T1</accession>
<dbReference type="PANTHER" id="PTHR12357:SF3">
    <property type="entry name" value="YTH DOMAIN-CONTAINING PROTEIN 1"/>
    <property type="match status" value="1"/>
</dbReference>
<evidence type="ECO:0000313" key="6">
    <source>
        <dbReference type="Proteomes" id="UP000800094"/>
    </source>
</evidence>
<dbReference type="CDD" id="cd21134">
    <property type="entry name" value="YTH"/>
    <property type="match status" value="1"/>
</dbReference>
<feature type="region of interest" description="Disordered" evidence="2">
    <location>
        <begin position="42"/>
        <end position="97"/>
    </location>
</feature>
<dbReference type="Pfam" id="PF04146">
    <property type="entry name" value="YTH"/>
    <property type="match status" value="1"/>
</dbReference>
<dbReference type="PANTHER" id="PTHR12357">
    <property type="entry name" value="YTH YT521-B HOMOLOGY DOMAIN-CONTAINING"/>
    <property type="match status" value="1"/>
</dbReference>
<dbReference type="PROSITE" id="PS50882">
    <property type="entry name" value="YTH"/>
    <property type="match status" value="1"/>
</dbReference>
<dbReference type="SUPFAM" id="SSF54928">
    <property type="entry name" value="RNA-binding domain, RBD"/>
    <property type="match status" value="1"/>
</dbReference>
<keyword evidence="6" id="KW-1185">Reference proteome</keyword>
<dbReference type="InterPro" id="IPR012677">
    <property type="entry name" value="Nucleotide-bd_a/b_plait_sf"/>
</dbReference>
<dbReference type="EMBL" id="ML987190">
    <property type="protein sequence ID" value="KAF2255470.1"/>
    <property type="molecule type" value="Genomic_DNA"/>
</dbReference>
<evidence type="ECO:0000259" key="4">
    <source>
        <dbReference type="PROSITE" id="PS50882"/>
    </source>
</evidence>
<dbReference type="Gene3D" id="3.30.70.330">
    <property type="match status" value="1"/>
</dbReference>
<dbReference type="InterPro" id="IPR045168">
    <property type="entry name" value="YTH_prot"/>
</dbReference>
<organism evidence="5 6">
    <name type="scientific">Trematosphaeria pertusa</name>
    <dbReference type="NCBI Taxonomy" id="390896"/>
    <lineage>
        <taxon>Eukaryota</taxon>
        <taxon>Fungi</taxon>
        <taxon>Dikarya</taxon>
        <taxon>Ascomycota</taxon>
        <taxon>Pezizomycotina</taxon>
        <taxon>Dothideomycetes</taxon>
        <taxon>Pleosporomycetidae</taxon>
        <taxon>Pleosporales</taxon>
        <taxon>Massarineae</taxon>
        <taxon>Trematosphaeriaceae</taxon>
        <taxon>Trematosphaeria</taxon>
    </lineage>
</organism>
<dbReference type="PROSITE" id="PS50102">
    <property type="entry name" value="RRM"/>
    <property type="match status" value="1"/>
</dbReference>
<name>A0A6A6J0T1_9PLEO</name>
<dbReference type="SMART" id="SM00360">
    <property type="entry name" value="RRM"/>
    <property type="match status" value="1"/>
</dbReference>
<dbReference type="GO" id="GO:0000398">
    <property type="term" value="P:mRNA splicing, via spliceosome"/>
    <property type="evidence" value="ECO:0007669"/>
    <property type="project" value="TreeGrafter"/>
</dbReference>
<feature type="region of interest" description="Disordered" evidence="2">
    <location>
        <begin position="568"/>
        <end position="590"/>
    </location>
</feature>
<dbReference type="AlphaFoldDB" id="A0A6A6J0T1"/>
<dbReference type="Pfam" id="PF25701">
    <property type="entry name" value="RRM_YTH1"/>
    <property type="match status" value="1"/>
</dbReference>
<feature type="region of interest" description="Disordered" evidence="2">
    <location>
        <begin position="391"/>
        <end position="441"/>
    </location>
</feature>
<evidence type="ECO:0000313" key="5">
    <source>
        <dbReference type="EMBL" id="KAF2255470.1"/>
    </source>
</evidence>
<dbReference type="InterPro" id="IPR000504">
    <property type="entry name" value="RRM_dom"/>
</dbReference>
<dbReference type="CDD" id="cd00590">
    <property type="entry name" value="RRM_SF"/>
    <property type="match status" value="1"/>
</dbReference>
<dbReference type="GO" id="GO:0005654">
    <property type="term" value="C:nucleoplasm"/>
    <property type="evidence" value="ECO:0007669"/>
    <property type="project" value="TreeGrafter"/>
</dbReference>
<feature type="domain" description="RRM" evidence="3">
    <location>
        <begin position="315"/>
        <end position="389"/>
    </location>
</feature>
<protein>
    <recommendedName>
        <fullName evidence="7">YTH domain-containing protein</fullName>
    </recommendedName>
</protein>
<dbReference type="Gene3D" id="3.10.590.10">
    <property type="entry name" value="ph1033 like domains"/>
    <property type="match status" value="1"/>
</dbReference>
<dbReference type="InterPro" id="IPR007275">
    <property type="entry name" value="YTH_domain"/>
</dbReference>
<dbReference type="GO" id="GO:0003729">
    <property type="term" value="F:mRNA binding"/>
    <property type="evidence" value="ECO:0007669"/>
    <property type="project" value="TreeGrafter"/>
</dbReference>
<evidence type="ECO:0008006" key="7">
    <source>
        <dbReference type="Google" id="ProtNLM"/>
    </source>
</evidence>
<feature type="region of interest" description="Disordered" evidence="2">
    <location>
        <begin position="115"/>
        <end position="136"/>
    </location>
</feature>
<feature type="region of interest" description="Disordered" evidence="2">
    <location>
        <begin position="152"/>
        <end position="178"/>
    </location>
</feature>
<feature type="compositionally biased region" description="Polar residues" evidence="2">
    <location>
        <begin position="47"/>
        <end position="73"/>
    </location>
</feature>
<dbReference type="GO" id="GO:1990247">
    <property type="term" value="F:N6-methyladenosine-containing RNA reader activity"/>
    <property type="evidence" value="ECO:0007669"/>
    <property type="project" value="TreeGrafter"/>
</dbReference>
<dbReference type="Proteomes" id="UP000800094">
    <property type="component" value="Unassembled WGS sequence"/>
</dbReference>
<dbReference type="InterPro" id="IPR035979">
    <property type="entry name" value="RBD_domain_sf"/>
</dbReference>
<reference evidence="5" key="1">
    <citation type="journal article" date="2020" name="Stud. Mycol.">
        <title>101 Dothideomycetes genomes: a test case for predicting lifestyles and emergence of pathogens.</title>
        <authorList>
            <person name="Haridas S."/>
            <person name="Albert R."/>
            <person name="Binder M."/>
            <person name="Bloem J."/>
            <person name="Labutti K."/>
            <person name="Salamov A."/>
            <person name="Andreopoulos B."/>
            <person name="Baker S."/>
            <person name="Barry K."/>
            <person name="Bills G."/>
            <person name="Bluhm B."/>
            <person name="Cannon C."/>
            <person name="Castanera R."/>
            <person name="Culley D."/>
            <person name="Daum C."/>
            <person name="Ezra D."/>
            <person name="Gonzalez J."/>
            <person name="Henrissat B."/>
            <person name="Kuo A."/>
            <person name="Liang C."/>
            <person name="Lipzen A."/>
            <person name="Lutzoni F."/>
            <person name="Magnuson J."/>
            <person name="Mondo S."/>
            <person name="Nolan M."/>
            <person name="Ohm R."/>
            <person name="Pangilinan J."/>
            <person name="Park H.-J."/>
            <person name="Ramirez L."/>
            <person name="Alfaro M."/>
            <person name="Sun H."/>
            <person name="Tritt A."/>
            <person name="Yoshinaga Y."/>
            <person name="Zwiers L.-H."/>
            <person name="Turgeon B."/>
            <person name="Goodwin S."/>
            <person name="Spatafora J."/>
            <person name="Crous P."/>
            <person name="Grigoriev I."/>
        </authorList>
    </citation>
    <scope>NUCLEOTIDE SEQUENCE</scope>
    <source>
        <strain evidence="5">CBS 122368</strain>
    </source>
</reference>
<evidence type="ECO:0000256" key="2">
    <source>
        <dbReference type="SAM" id="MobiDB-lite"/>
    </source>
</evidence>
<feature type="region of interest" description="Disordered" evidence="2">
    <location>
        <begin position="295"/>
        <end position="319"/>
    </location>
</feature>
<gene>
    <name evidence="5" type="ORF">BU26DRAFT_417246</name>
</gene>
<feature type="compositionally biased region" description="Basic and acidic residues" evidence="2">
    <location>
        <begin position="431"/>
        <end position="441"/>
    </location>
</feature>
<dbReference type="InterPro" id="IPR057720">
    <property type="entry name" value="RRM_YTH1"/>
</dbReference>
<keyword evidence="1" id="KW-0694">RNA-binding</keyword>